<organism evidence="1 2">
    <name type="scientific">Entomophthora muscae</name>
    <dbReference type="NCBI Taxonomy" id="34485"/>
    <lineage>
        <taxon>Eukaryota</taxon>
        <taxon>Fungi</taxon>
        <taxon>Fungi incertae sedis</taxon>
        <taxon>Zoopagomycota</taxon>
        <taxon>Entomophthoromycotina</taxon>
        <taxon>Entomophthoromycetes</taxon>
        <taxon>Entomophthorales</taxon>
        <taxon>Entomophthoraceae</taxon>
        <taxon>Entomophthora</taxon>
    </lineage>
</organism>
<dbReference type="EMBL" id="QTSX02007105">
    <property type="protein sequence ID" value="KAJ9051689.1"/>
    <property type="molecule type" value="Genomic_DNA"/>
</dbReference>
<keyword evidence="2" id="KW-1185">Reference proteome</keyword>
<evidence type="ECO:0000313" key="1">
    <source>
        <dbReference type="EMBL" id="KAJ9051689.1"/>
    </source>
</evidence>
<evidence type="ECO:0000313" key="2">
    <source>
        <dbReference type="Proteomes" id="UP001165960"/>
    </source>
</evidence>
<comment type="caution">
    <text evidence="1">The sequence shown here is derived from an EMBL/GenBank/DDBJ whole genome shotgun (WGS) entry which is preliminary data.</text>
</comment>
<accession>A0ACC2RNQ8</accession>
<protein>
    <submittedName>
        <fullName evidence="1">Uncharacterized protein</fullName>
    </submittedName>
</protein>
<reference evidence="1" key="1">
    <citation type="submission" date="2022-04" db="EMBL/GenBank/DDBJ databases">
        <title>Genome of the entomopathogenic fungus Entomophthora muscae.</title>
        <authorList>
            <person name="Elya C."/>
            <person name="Lovett B.R."/>
            <person name="Lee E."/>
            <person name="Macias A.M."/>
            <person name="Hajek A.E."/>
            <person name="De Bivort B.L."/>
            <person name="Kasson M.T."/>
            <person name="De Fine Licht H.H."/>
            <person name="Stajich J.E."/>
        </authorList>
    </citation>
    <scope>NUCLEOTIDE SEQUENCE</scope>
    <source>
        <strain evidence="1">Berkeley</strain>
    </source>
</reference>
<dbReference type="Proteomes" id="UP001165960">
    <property type="component" value="Unassembled WGS sequence"/>
</dbReference>
<proteinExistence type="predicted"/>
<sequence>MLQEALARLTHGKGASKWAVTAYKDDKLVRLDPVNFSGVYCVNSTELFETFWQRSHSRMYQRWARLMQLLASATPWSTPYLSGPRVPWTVSCPL</sequence>
<name>A0ACC2RNQ8_9FUNG</name>
<gene>
    <name evidence="1" type="ORF">DSO57_1002388</name>
</gene>